<gene>
    <name evidence="1" type="ORF">FNV43_RR11206</name>
</gene>
<dbReference type="InterPro" id="IPR018971">
    <property type="entry name" value="DUF1997"/>
</dbReference>
<proteinExistence type="predicted"/>
<name>A0A8K0H5J8_9ROSA</name>
<dbReference type="PANTHER" id="PTHR34131">
    <property type="entry name" value="(RAP ANNOTATION RELEASE2) GALACTOSE-BINDING LIKE DOMAIN CONTAINING PROTEIN"/>
    <property type="match status" value="1"/>
</dbReference>
<dbReference type="AlphaFoldDB" id="A0A8K0H5J8"/>
<dbReference type="Proteomes" id="UP000796880">
    <property type="component" value="Unassembled WGS sequence"/>
</dbReference>
<comment type="caution">
    <text evidence="1">The sequence shown here is derived from an EMBL/GenBank/DDBJ whole genome shotgun (WGS) entry which is preliminary data.</text>
</comment>
<dbReference type="OrthoDB" id="1933789at2759"/>
<dbReference type="Pfam" id="PF09366">
    <property type="entry name" value="DUF1997"/>
    <property type="match status" value="1"/>
</dbReference>
<dbReference type="EMBL" id="VOIH02000005">
    <property type="protein sequence ID" value="KAF3446028.1"/>
    <property type="molecule type" value="Genomic_DNA"/>
</dbReference>
<protein>
    <submittedName>
        <fullName evidence="1">Uncharacterized protein</fullName>
    </submittedName>
</protein>
<evidence type="ECO:0000313" key="2">
    <source>
        <dbReference type="Proteomes" id="UP000796880"/>
    </source>
</evidence>
<keyword evidence="2" id="KW-1185">Reference proteome</keyword>
<sequence>MHKHTSLTTCYRHRHLALSTTNFLRLFPCIMMVLSINWSGGGHGLVPFPSSATQAFNPRKKMEMIKVEKATNSVSSESNTKKANLSAARKERIKLPNYGDECGGNTFHIREFLNHPSGIEAMLNPGALKGFQSIDTNTYRCTLKKVQLLNIEAAPVLDLRVTQTNEDCTVEMLSCKFEGSELLEHQNNHFSASMINHMTWDADDLESFLEVDVKLNLTLEIYTRPFNMMPVSAVERPGNLMMQALVDRLVPLLLQQLLQDYGKWVQQQLDHSA</sequence>
<organism evidence="1 2">
    <name type="scientific">Rhamnella rubrinervis</name>
    <dbReference type="NCBI Taxonomy" id="2594499"/>
    <lineage>
        <taxon>Eukaryota</taxon>
        <taxon>Viridiplantae</taxon>
        <taxon>Streptophyta</taxon>
        <taxon>Embryophyta</taxon>
        <taxon>Tracheophyta</taxon>
        <taxon>Spermatophyta</taxon>
        <taxon>Magnoliopsida</taxon>
        <taxon>eudicotyledons</taxon>
        <taxon>Gunneridae</taxon>
        <taxon>Pentapetalae</taxon>
        <taxon>rosids</taxon>
        <taxon>fabids</taxon>
        <taxon>Rosales</taxon>
        <taxon>Rhamnaceae</taxon>
        <taxon>rhamnoid group</taxon>
        <taxon>Rhamneae</taxon>
        <taxon>Rhamnella</taxon>
    </lineage>
</organism>
<dbReference type="PANTHER" id="PTHR34131:SF2">
    <property type="entry name" value="FAMILY PROTEIN, PUTATIVE (DUF1997)-RELATED"/>
    <property type="match status" value="1"/>
</dbReference>
<reference evidence="1" key="1">
    <citation type="submission" date="2020-03" db="EMBL/GenBank/DDBJ databases">
        <title>A high-quality chromosome-level genome assembly of a woody plant with both climbing and erect habits, Rhamnella rubrinervis.</title>
        <authorList>
            <person name="Lu Z."/>
            <person name="Yang Y."/>
            <person name="Zhu X."/>
            <person name="Sun Y."/>
        </authorList>
    </citation>
    <scope>NUCLEOTIDE SEQUENCE</scope>
    <source>
        <strain evidence="1">BYM</strain>
        <tissue evidence="1">Leaf</tissue>
    </source>
</reference>
<accession>A0A8K0H5J8</accession>
<evidence type="ECO:0000313" key="1">
    <source>
        <dbReference type="EMBL" id="KAF3446028.1"/>
    </source>
</evidence>